<dbReference type="Proteomes" id="UP000440732">
    <property type="component" value="Unassembled WGS sequence"/>
</dbReference>
<dbReference type="AlphaFoldDB" id="A0A6A3Q5Z5"/>
<proteinExistence type="predicted"/>
<accession>A0A6A3Q5Z5</accession>
<dbReference type="EMBL" id="QXGA01004956">
    <property type="protein sequence ID" value="KAE9069874.1"/>
    <property type="molecule type" value="Genomic_DNA"/>
</dbReference>
<gene>
    <name evidence="2" type="ORF">PF004_g28747</name>
    <name evidence="1" type="ORF">PF006_g29473</name>
</gene>
<evidence type="ECO:0000313" key="2">
    <source>
        <dbReference type="EMBL" id="KAE9167665.1"/>
    </source>
</evidence>
<sequence length="406" mass="46248">MLPNDEDFLMDESSILTFLADCELDCEVAPISTSSSDLSTPPRHCDTLTTTWSTTTSSTANSSPEKAIAIEPKKLWRQRHKEEVLKLREVVKQLSAELEHLKWTAGVHSTLPSVLETPPAVNAQASHKTEVSVMWERIAGHQSMLRQESEEENAKLRDDLWLQLQQTKRMQRAIKRKLRESFVSSSMDLIKHHRLNTRGVTPPLNSKTVFDQLMVGLDESYEGVEAIFEKWMAKGTFVEFLDNYALPFDLRETAKVIWTPKKDQSDLYYKQNFTSGRNTRMESYCDAFSLQGLDLRIIMRSVARKYVEKDRVVFITRTLIEPIYEGASIHSLVETKRMVLRRGNVSAIGPTTVMQSHRDAKILGGIMGFNATTDLPSLHGAGLENWDKNITRFNNNLEDQLIRATS</sequence>
<comment type="caution">
    <text evidence="1">The sequence shown here is derived from an EMBL/GenBank/DDBJ whole genome shotgun (WGS) entry which is preliminary data.</text>
</comment>
<evidence type="ECO:0000313" key="4">
    <source>
        <dbReference type="Proteomes" id="UP000476176"/>
    </source>
</evidence>
<dbReference type="PANTHER" id="PTHR35796">
    <property type="entry name" value="HYPOTHETICAL CYTOSOLIC PROTEIN"/>
    <property type="match status" value="1"/>
</dbReference>
<evidence type="ECO:0000313" key="1">
    <source>
        <dbReference type="EMBL" id="KAE9069874.1"/>
    </source>
</evidence>
<organism evidence="1 3">
    <name type="scientific">Phytophthora fragariae</name>
    <dbReference type="NCBI Taxonomy" id="53985"/>
    <lineage>
        <taxon>Eukaryota</taxon>
        <taxon>Sar</taxon>
        <taxon>Stramenopiles</taxon>
        <taxon>Oomycota</taxon>
        <taxon>Peronosporomycetes</taxon>
        <taxon>Peronosporales</taxon>
        <taxon>Peronosporaceae</taxon>
        <taxon>Phytophthora</taxon>
    </lineage>
</organism>
<dbReference type="EMBL" id="QXGC01004808">
    <property type="protein sequence ID" value="KAE9167665.1"/>
    <property type="molecule type" value="Genomic_DNA"/>
</dbReference>
<reference evidence="1 3" key="1">
    <citation type="submission" date="2018-08" db="EMBL/GenBank/DDBJ databases">
        <title>Genomic investigation of the strawberry pathogen Phytophthora fragariae indicates pathogenicity is determined by transcriptional variation in three key races.</title>
        <authorList>
            <person name="Adams T.M."/>
            <person name="Armitage A.D."/>
            <person name="Sobczyk M.K."/>
            <person name="Bates H.J."/>
            <person name="Dunwell J.M."/>
            <person name="Nellist C.F."/>
            <person name="Harrison R.J."/>
        </authorList>
    </citation>
    <scope>NUCLEOTIDE SEQUENCE [LARGE SCALE GENOMIC DNA]</scope>
    <source>
        <strain evidence="2 4">BC-23</strain>
        <strain evidence="1 3">NOV-5</strain>
    </source>
</reference>
<dbReference type="PANTHER" id="PTHR35796:SF3">
    <property type="entry name" value="BHLH DOMAIN-CONTAINING PROTEIN"/>
    <property type="match status" value="1"/>
</dbReference>
<evidence type="ECO:0000313" key="3">
    <source>
        <dbReference type="Proteomes" id="UP000440732"/>
    </source>
</evidence>
<dbReference type="Proteomes" id="UP000476176">
    <property type="component" value="Unassembled WGS sequence"/>
</dbReference>
<protein>
    <submittedName>
        <fullName evidence="1">Uncharacterized protein</fullName>
    </submittedName>
</protein>
<name>A0A6A3Q5Z5_9STRA</name>